<feature type="transmembrane region" description="Helical" evidence="1">
    <location>
        <begin position="35"/>
        <end position="60"/>
    </location>
</feature>
<feature type="transmembrane region" description="Helical" evidence="1">
    <location>
        <begin position="69"/>
        <end position="93"/>
    </location>
</feature>
<gene>
    <name evidence="2" type="ORF">IM697_04220</name>
</gene>
<dbReference type="AlphaFoldDB" id="A0A7M2SQ74"/>
<dbReference type="Proteomes" id="UP000594205">
    <property type="component" value="Chromosome"/>
</dbReference>
<keyword evidence="1" id="KW-1133">Transmembrane helix</keyword>
<reference evidence="2 3" key="1">
    <citation type="submission" date="2020-10" db="EMBL/GenBank/DDBJ databases">
        <title>Streptomyces ferrugineus complate genome analysis.</title>
        <authorList>
            <person name="Anwar N."/>
        </authorList>
    </citation>
    <scope>NUCLEOTIDE SEQUENCE [LARGE SCALE GENOMIC DNA]</scope>
    <source>
        <strain evidence="2 3">CCTCC AA2014009</strain>
    </source>
</reference>
<dbReference type="EMBL" id="CP063373">
    <property type="protein sequence ID" value="QOV37643.1"/>
    <property type="molecule type" value="Genomic_DNA"/>
</dbReference>
<evidence type="ECO:0000313" key="3">
    <source>
        <dbReference type="Proteomes" id="UP000594205"/>
    </source>
</evidence>
<evidence type="ECO:0000313" key="2">
    <source>
        <dbReference type="EMBL" id="QOV37643.1"/>
    </source>
</evidence>
<keyword evidence="1" id="KW-0472">Membrane</keyword>
<name>A0A7M2SQ74_9ACTN</name>
<protein>
    <recommendedName>
        <fullName evidence="4">DUF2637 domain-containing protein</fullName>
    </recommendedName>
</protein>
<accession>A0A7M2SQ74</accession>
<dbReference type="KEGG" id="sfeu:IM697_04220"/>
<keyword evidence="1" id="KW-0812">Transmembrane</keyword>
<evidence type="ECO:0000256" key="1">
    <source>
        <dbReference type="SAM" id="Phobius"/>
    </source>
</evidence>
<sequence length="193" mass="20225">MAVVLLGLLILLVLSGAFVASWPSLMYAAEAVHLSGWGAIGYSVVPDSAVVIALVTLLLLRHDLKARRLAFATLATFTAASLTLNEAHALGLYEGRPVWLLAVAGALPVVGILLASDLLVRAVAVLAPALEELDETEAQPVVETPAVEAAPAVMTAEEFEEHQAAILAELEAEKEAAAPHAERPSRTGRGHFV</sequence>
<keyword evidence="3" id="KW-1185">Reference proteome</keyword>
<dbReference type="RefSeq" id="WP_194044834.1">
    <property type="nucleotide sequence ID" value="NZ_CP063373.1"/>
</dbReference>
<organism evidence="2 3">
    <name type="scientific">Streptomyces ferrugineus</name>
    <dbReference type="NCBI Taxonomy" id="1413221"/>
    <lineage>
        <taxon>Bacteria</taxon>
        <taxon>Bacillati</taxon>
        <taxon>Actinomycetota</taxon>
        <taxon>Actinomycetes</taxon>
        <taxon>Kitasatosporales</taxon>
        <taxon>Streptomycetaceae</taxon>
        <taxon>Streptomyces</taxon>
    </lineage>
</organism>
<evidence type="ECO:0008006" key="4">
    <source>
        <dbReference type="Google" id="ProtNLM"/>
    </source>
</evidence>
<feature type="transmembrane region" description="Helical" evidence="1">
    <location>
        <begin position="99"/>
        <end position="120"/>
    </location>
</feature>
<proteinExistence type="predicted"/>